<name>A0A9P6XWX3_9FUNG</name>
<reference evidence="2 3" key="1">
    <citation type="journal article" date="2020" name="Microb. Genom.">
        <title>Genetic diversity of clinical and environmental Mucorales isolates obtained from an investigation of mucormycosis cases among solid organ transplant recipients.</title>
        <authorList>
            <person name="Nguyen M.H."/>
            <person name="Kaul D."/>
            <person name="Muto C."/>
            <person name="Cheng S.J."/>
            <person name="Richter R.A."/>
            <person name="Bruno V.M."/>
            <person name="Liu G."/>
            <person name="Beyhan S."/>
            <person name="Sundermann A.J."/>
            <person name="Mounaud S."/>
            <person name="Pasculle A.W."/>
            <person name="Nierman W.C."/>
            <person name="Driscoll E."/>
            <person name="Cumbie R."/>
            <person name="Clancy C.J."/>
            <person name="Dupont C.L."/>
        </authorList>
    </citation>
    <scope>NUCLEOTIDE SEQUENCE [LARGE SCALE GENOMIC DNA]</scope>
    <source>
        <strain evidence="2 3">GL24</strain>
    </source>
</reference>
<keyword evidence="3" id="KW-1185">Reference proteome</keyword>
<evidence type="ECO:0000313" key="2">
    <source>
        <dbReference type="EMBL" id="KAG1533713.1"/>
    </source>
</evidence>
<feature type="region of interest" description="Disordered" evidence="1">
    <location>
        <begin position="76"/>
        <end position="105"/>
    </location>
</feature>
<evidence type="ECO:0000313" key="3">
    <source>
        <dbReference type="Proteomes" id="UP000740926"/>
    </source>
</evidence>
<gene>
    <name evidence="2" type="ORF">G6F50_015776</name>
</gene>
<dbReference type="AlphaFoldDB" id="A0A9P6XWX3"/>
<dbReference type="EMBL" id="JAANIU010009109">
    <property type="protein sequence ID" value="KAG1533713.1"/>
    <property type="molecule type" value="Genomic_DNA"/>
</dbReference>
<organism evidence="2 3">
    <name type="scientific">Rhizopus delemar</name>
    <dbReference type="NCBI Taxonomy" id="936053"/>
    <lineage>
        <taxon>Eukaryota</taxon>
        <taxon>Fungi</taxon>
        <taxon>Fungi incertae sedis</taxon>
        <taxon>Mucoromycota</taxon>
        <taxon>Mucoromycotina</taxon>
        <taxon>Mucoromycetes</taxon>
        <taxon>Mucorales</taxon>
        <taxon>Mucorineae</taxon>
        <taxon>Rhizopodaceae</taxon>
        <taxon>Rhizopus</taxon>
    </lineage>
</organism>
<protein>
    <submittedName>
        <fullName evidence="2">Uncharacterized protein</fullName>
    </submittedName>
</protein>
<evidence type="ECO:0000256" key="1">
    <source>
        <dbReference type="SAM" id="MobiDB-lite"/>
    </source>
</evidence>
<comment type="caution">
    <text evidence="2">The sequence shown here is derived from an EMBL/GenBank/DDBJ whole genome shotgun (WGS) entry which is preliminary data.</text>
</comment>
<sequence length="131" mass="13677">MTAWRPAGQCIAGARCRARDPRQRWRLRGNAVPRDGRAGRAWPSLCGGAVPAALGPGQGPAPGRHCRCSAEAGAHELRAPPGRQPGGRPGHLQGAQRSDPLQPTRIRLPCPAFALRAAVASGLLHGAGRHS</sequence>
<proteinExistence type="predicted"/>
<dbReference type="Proteomes" id="UP000740926">
    <property type="component" value="Unassembled WGS sequence"/>
</dbReference>
<accession>A0A9P6XWX3</accession>